<sequence length="747" mass="83216" precursor="true">MRFAWWTALPLSLAPAIATAQETAPASLPAAEAPPSDVAPPETDEVVEFSADQVTYDSEADLVTAIGQVRLSRDGNYVAADQVVWDRKSGQVRAQGNVVVVNPEGDKFVGDNVVLTDTLRDGTVENLLIVLESGGRIAATRGRKTGEITVLDNAIYSPCPVTTETGCPRNPSWAITAARVAYDPKADRVRFQGGRIRIFGVTLPLLPIFSLATGGDGGGISGFLVPDISISHRRGLKLAFPYYKRFGPNRDLTITPHLYTGLLPAIETRYRELNRLGAFQVGGFLTYGRIERLTELGEPEKTENRGFRGYFEANGKAQVDPLWSVTSSIRIATDKTVTRRYDITQDDRLRSFINAERISPNSYISIAGWAFEGLRVDDVQKRIPIALPAIDARFRLDPPMLGGTLELQANSLAILRIEGQDTQRAFASARWDLRRLTNWGQEVTFTGYARGDIYHTKDAASTEVPLYRGEDGWHARGIGALAADVKWPFVGPLFGGTQKFSPRFQVVLTPPTPNLDIPNEDARAIELEDSNLFALSRFPGYDRWEDSSRITYGLDWSYDRPKLSIMTTIGQSYRIKKKGEIFPSGTGLADRVSDIVGRTRVRYGRLIDITHRFRIDKDNMAFRRNEIDLTVGGEETYAQIGYLRLNRDIDESIEDLRDKEELRAAARIKFAKHWSVFGATVLDLTDASEDPLSVSDGFEPVRHRLSIDYEDECIALGVSWRRDYERIGGFREGSTFSFRVSLKGLGR</sequence>
<dbReference type="InterPro" id="IPR007543">
    <property type="entry name" value="LptD_C"/>
</dbReference>
<keyword evidence="1" id="KW-0472">Membrane</keyword>
<comment type="caution">
    <text evidence="1">Lacks conserved residue(s) required for the propagation of feature annotation.</text>
</comment>
<evidence type="ECO:0000256" key="1">
    <source>
        <dbReference type="HAMAP-Rule" id="MF_01411"/>
    </source>
</evidence>
<comment type="subcellular location">
    <subcellularLocation>
        <location evidence="1">Cell outer membrane</location>
    </subcellularLocation>
</comment>
<dbReference type="InterPro" id="IPR020889">
    <property type="entry name" value="LipoPS_assembly_LptD"/>
</dbReference>
<comment type="function">
    <text evidence="1">Involved in the assembly of lipopolysaccharide (LPS) at the surface of the outer membrane.</text>
</comment>
<gene>
    <name evidence="1" type="primary">lptD</name>
    <name evidence="3" type="ORF">H9L14_05555</name>
</gene>
<dbReference type="Pfam" id="PF04453">
    <property type="entry name" value="LptD"/>
    <property type="match status" value="1"/>
</dbReference>
<evidence type="ECO:0000313" key="4">
    <source>
        <dbReference type="Proteomes" id="UP000516105"/>
    </source>
</evidence>
<feature type="chain" id="PRO_5044931683" description="LPS-assembly protein LptD" evidence="1">
    <location>
        <begin position="21"/>
        <end position="747"/>
    </location>
</feature>
<feature type="domain" description="LptD C-terminal" evidence="2">
    <location>
        <begin position="307"/>
        <end position="674"/>
    </location>
</feature>
<name>A0ABX6TC56_9SPHN</name>
<evidence type="ECO:0000259" key="2">
    <source>
        <dbReference type="Pfam" id="PF04453"/>
    </source>
</evidence>
<dbReference type="PANTHER" id="PTHR30189:SF1">
    <property type="entry name" value="LPS-ASSEMBLY PROTEIN LPTD"/>
    <property type="match status" value="1"/>
</dbReference>
<organism evidence="3 4">
    <name type="scientific">Sphingomonas sediminicola</name>
    <dbReference type="NCBI Taxonomy" id="386874"/>
    <lineage>
        <taxon>Bacteria</taxon>
        <taxon>Pseudomonadati</taxon>
        <taxon>Pseudomonadota</taxon>
        <taxon>Alphaproteobacteria</taxon>
        <taxon>Sphingomonadales</taxon>
        <taxon>Sphingomonadaceae</taxon>
        <taxon>Sphingomonas</taxon>
    </lineage>
</organism>
<reference evidence="3 4" key="1">
    <citation type="submission" date="2020-08" db="EMBL/GenBank/DDBJ databases">
        <title>Genome sequence of Sphingomonas sediminicola KACC 15039T.</title>
        <authorList>
            <person name="Hyun D.-W."/>
            <person name="Bae J.-W."/>
        </authorList>
    </citation>
    <scope>NUCLEOTIDE SEQUENCE [LARGE SCALE GENOMIC DNA]</scope>
    <source>
        <strain evidence="3 4">KACC 15039</strain>
    </source>
</reference>
<proteinExistence type="inferred from homology"/>
<keyword evidence="4" id="KW-1185">Reference proteome</keyword>
<keyword evidence="1" id="KW-0732">Signal</keyword>
<dbReference type="InterPro" id="IPR050218">
    <property type="entry name" value="LptD"/>
</dbReference>
<evidence type="ECO:0000313" key="3">
    <source>
        <dbReference type="EMBL" id="QNP46590.1"/>
    </source>
</evidence>
<dbReference type="HAMAP" id="MF_01411">
    <property type="entry name" value="LPS_assembly_LptD"/>
    <property type="match status" value="1"/>
</dbReference>
<dbReference type="PANTHER" id="PTHR30189">
    <property type="entry name" value="LPS-ASSEMBLY PROTEIN"/>
    <property type="match status" value="1"/>
</dbReference>
<dbReference type="Proteomes" id="UP000516105">
    <property type="component" value="Chromosome"/>
</dbReference>
<accession>A0ABX6TC56</accession>
<keyword evidence="1" id="KW-0998">Cell outer membrane</keyword>
<comment type="subunit">
    <text evidence="1">Component of the lipopolysaccharide transport and assembly complex.</text>
</comment>
<protein>
    <recommendedName>
        <fullName evidence="1">LPS-assembly protein LptD</fullName>
    </recommendedName>
</protein>
<dbReference type="RefSeq" id="WP_187709543.1">
    <property type="nucleotide sequence ID" value="NZ_CP060782.1"/>
</dbReference>
<dbReference type="Gene3D" id="2.60.450.10">
    <property type="entry name" value="Lipopolysaccharide (LPS) transport protein A like domain"/>
    <property type="match status" value="1"/>
</dbReference>
<feature type="signal peptide" evidence="1">
    <location>
        <begin position="1"/>
        <end position="20"/>
    </location>
</feature>
<dbReference type="EMBL" id="CP060782">
    <property type="protein sequence ID" value="QNP46590.1"/>
    <property type="molecule type" value="Genomic_DNA"/>
</dbReference>
<comment type="similarity">
    <text evidence="1">Belongs to the LptD family.</text>
</comment>